<proteinExistence type="predicted"/>
<dbReference type="AlphaFoldDB" id="A0A369JNS9"/>
<keyword evidence="3" id="KW-1185">Reference proteome</keyword>
<keyword evidence="1" id="KW-0175">Coiled coil</keyword>
<reference evidence="2" key="1">
    <citation type="submission" date="2018-04" db="EMBL/GenBank/DDBJ databases">
        <title>Whole genome sequencing of Hypsizygus marmoreus.</title>
        <authorList>
            <person name="Choi I.-G."/>
            <person name="Min B."/>
            <person name="Kim J.-G."/>
            <person name="Kim S."/>
            <person name="Oh Y.-L."/>
            <person name="Kong W.-S."/>
            <person name="Park H."/>
            <person name="Jeong J."/>
            <person name="Song E.-S."/>
        </authorList>
    </citation>
    <scope>NUCLEOTIDE SEQUENCE [LARGE SCALE GENOMIC DNA]</scope>
    <source>
        <strain evidence="2">51987-8</strain>
    </source>
</reference>
<evidence type="ECO:0000313" key="2">
    <source>
        <dbReference type="EMBL" id="RDB23002.1"/>
    </source>
</evidence>
<protein>
    <submittedName>
        <fullName evidence="2">Uncharacterized protein</fullName>
    </submittedName>
</protein>
<accession>A0A369JNS9</accession>
<comment type="caution">
    <text evidence="2">The sequence shown here is derived from an EMBL/GenBank/DDBJ whole genome shotgun (WGS) entry which is preliminary data.</text>
</comment>
<dbReference type="Proteomes" id="UP000076154">
    <property type="component" value="Unassembled WGS sequence"/>
</dbReference>
<dbReference type="EMBL" id="LUEZ02000048">
    <property type="protein sequence ID" value="RDB23002.1"/>
    <property type="molecule type" value="Genomic_DNA"/>
</dbReference>
<dbReference type="InParanoid" id="A0A369JNS9"/>
<dbReference type="OrthoDB" id="3049502at2759"/>
<gene>
    <name evidence="2" type="ORF">Hypma_009743</name>
</gene>
<organism evidence="2 3">
    <name type="scientific">Hypsizygus marmoreus</name>
    <name type="common">White beech mushroom</name>
    <name type="synonym">Agaricus marmoreus</name>
    <dbReference type="NCBI Taxonomy" id="39966"/>
    <lineage>
        <taxon>Eukaryota</taxon>
        <taxon>Fungi</taxon>
        <taxon>Dikarya</taxon>
        <taxon>Basidiomycota</taxon>
        <taxon>Agaricomycotina</taxon>
        <taxon>Agaricomycetes</taxon>
        <taxon>Agaricomycetidae</taxon>
        <taxon>Agaricales</taxon>
        <taxon>Tricholomatineae</taxon>
        <taxon>Lyophyllaceae</taxon>
        <taxon>Hypsizygus</taxon>
    </lineage>
</organism>
<sequence>MSDLIPVKQVKSPFEFSTPANMASSADDNYHSSDAVRNALSRAYSTMLNPRSLEKVWHPAYGHSFHDLVRHHGELVVSYQWPLYIPGPHLQNIRLDAQLKKAESDQEKIERTIAALDQRDIGSDKIRKSQRLLEGEQSKLEEMKNATLDFLSSVVDQITKNNKARAKLDDREADGVSVHTMRSVHDKQALDYFPDYAVCHLLTAELASPMPDTHNERHALSRGGYKTYHECIFMLSELKPPPRRHLSQSKYDEGVIMIIRSAAQQLAEYCAAYFEVNPNAGSVIAIAAAGHHWSWVKVEKKQFPQWDWVRKAPKHKNQVSAFKKKFTRKHYILATTDSDQQLRKILQHFIARKDHPVAVPDALIPLLAQDESADGDE</sequence>
<name>A0A369JNS9_HYPMA</name>
<feature type="coiled-coil region" evidence="1">
    <location>
        <begin position="92"/>
        <end position="146"/>
    </location>
</feature>
<evidence type="ECO:0000313" key="3">
    <source>
        <dbReference type="Proteomes" id="UP000076154"/>
    </source>
</evidence>
<evidence type="ECO:0000256" key="1">
    <source>
        <dbReference type="SAM" id="Coils"/>
    </source>
</evidence>